<dbReference type="PANTHER" id="PTHR30273:SF2">
    <property type="entry name" value="PROTEIN FECR"/>
    <property type="match status" value="1"/>
</dbReference>
<dbReference type="Pfam" id="PF16344">
    <property type="entry name" value="FecR_C"/>
    <property type="match status" value="1"/>
</dbReference>
<sequence>MNEMKHIEDFLTDPEFIRWVNNPDKELEVYWEQWRKANPEQLETMKLAKELLLRAKVDRVTPPVGLKEEVMAEVLRLKSQSSGVIHEGGSRSSKRTREFFWNKLGQMTRVAAILVVCMTLALIFSPATDPVTPSLFTAEEAVFVKKMTAAGEKLQLTLSDGTKIWINSSSEVVFPEKFEADRRTISLRGEAYLEVAHDSLRPFSVFTDGLVTTVLGTSFNVNAKEAGKTKIALVSGKVSVASSREEVVMSPGEMLDFEGTTASMQVVGFKPSEVLAWKDGVLLFQRASLEEVKNALEEWYGVQIIIENGSGVNWQFSGEYRQQTLKEVFESISFIQGFQYELKNDKSVTMRF</sequence>
<comment type="caution">
    <text evidence="3">The sequence shown here is derived from an EMBL/GenBank/DDBJ whole genome shotgun (WGS) entry which is preliminary data.</text>
</comment>
<reference evidence="3 4" key="1">
    <citation type="submission" date="2013-02" db="EMBL/GenBank/DDBJ databases">
        <title>A novel strain isolated from Lonar lake, Maharashtra, India.</title>
        <authorList>
            <person name="Singh A."/>
        </authorList>
    </citation>
    <scope>NUCLEOTIDE SEQUENCE [LARGE SCALE GENOMIC DNA]</scope>
    <source>
        <strain evidence="3 4">AK24</strain>
    </source>
</reference>
<dbReference type="Pfam" id="PF04773">
    <property type="entry name" value="FecR"/>
    <property type="match status" value="1"/>
</dbReference>
<dbReference type="InterPro" id="IPR012373">
    <property type="entry name" value="Ferrdict_sens_TM"/>
</dbReference>
<evidence type="ECO:0000259" key="2">
    <source>
        <dbReference type="Pfam" id="PF16344"/>
    </source>
</evidence>
<organism evidence="3 4">
    <name type="scientific">Lunatimonas lonarensis</name>
    <dbReference type="NCBI Taxonomy" id="1232681"/>
    <lineage>
        <taxon>Bacteria</taxon>
        <taxon>Pseudomonadati</taxon>
        <taxon>Bacteroidota</taxon>
        <taxon>Cytophagia</taxon>
        <taxon>Cytophagales</taxon>
        <taxon>Cyclobacteriaceae</taxon>
    </lineage>
</organism>
<dbReference type="OrthoDB" id="837389at2"/>
<dbReference type="Gene3D" id="2.60.120.1440">
    <property type="match status" value="1"/>
</dbReference>
<dbReference type="EMBL" id="AQHR01000126">
    <property type="protein sequence ID" value="EON74690.1"/>
    <property type="molecule type" value="Genomic_DNA"/>
</dbReference>
<dbReference type="PIRSF" id="PIRSF018266">
    <property type="entry name" value="FecR"/>
    <property type="match status" value="1"/>
</dbReference>
<dbReference type="InterPro" id="IPR006860">
    <property type="entry name" value="FecR"/>
</dbReference>
<dbReference type="GO" id="GO:0016989">
    <property type="term" value="F:sigma factor antagonist activity"/>
    <property type="evidence" value="ECO:0007669"/>
    <property type="project" value="TreeGrafter"/>
</dbReference>
<dbReference type="PATRIC" id="fig|1288963.3.peg.4790"/>
<gene>
    <name evidence="3" type="ORF">ADIS_4801</name>
</gene>
<dbReference type="InterPro" id="IPR032508">
    <property type="entry name" value="FecR_C"/>
</dbReference>
<evidence type="ECO:0000259" key="1">
    <source>
        <dbReference type="Pfam" id="PF04773"/>
    </source>
</evidence>
<protein>
    <submittedName>
        <fullName evidence="3">Putative anti-sigma factor</fullName>
    </submittedName>
</protein>
<keyword evidence="4" id="KW-1185">Reference proteome</keyword>
<feature type="domain" description="Protein FecR C-terminal" evidence="2">
    <location>
        <begin position="282"/>
        <end position="346"/>
    </location>
</feature>
<evidence type="ECO:0000313" key="4">
    <source>
        <dbReference type="Proteomes" id="UP000013909"/>
    </source>
</evidence>
<accession>R7ZKS2</accession>
<evidence type="ECO:0000313" key="3">
    <source>
        <dbReference type="EMBL" id="EON74690.1"/>
    </source>
</evidence>
<dbReference type="STRING" id="1232681.ADIS_4801"/>
<dbReference type="AlphaFoldDB" id="R7ZKS2"/>
<name>R7ZKS2_9BACT</name>
<dbReference type="Proteomes" id="UP000013909">
    <property type="component" value="Unassembled WGS sequence"/>
</dbReference>
<dbReference type="PANTHER" id="PTHR30273">
    <property type="entry name" value="PERIPLASMIC SIGNAL SENSOR AND SIGMA FACTOR ACTIVATOR FECR-RELATED"/>
    <property type="match status" value="1"/>
</dbReference>
<dbReference type="Gene3D" id="3.55.50.30">
    <property type="match status" value="1"/>
</dbReference>
<proteinExistence type="predicted"/>
<feature type="domain" description="FecR protein" evidence="1">
    <location>
        <begin position="148"/>
        <end position="238"/>
    </location>
</feature>